<sequence length="89" mass="9900">LDWISGHDGVDGNEKADEEAKEAAKGPDHSSPRRHLPAFLRKGPLPLSISAVKQSQREVTKKRWAQEWAASPRYSHLSKIDPKLLSGSF</sequence>
<reference evidence="4" key="2">
    <citation type="submission" date="2015-01" db="EMBL/GenBank/DDBJ databases">
        <title>Evolutionary Origins and Diversification of the Mycorrhizal Mutualists.</title>
        <authorList>
            <consortium name="DOE Joint Genome Institute"/>
            <consortium name="Mycorrhizal Genomics Consortium"/>
            <person name="Kohler A."/>
            <person name="Kuo A."/>
            <person name="Nagy L.G."/>
            <person name="Floudas D."/>
            <person name="Copeland A."/>
            <person name="Barry K.W."/>
            <person name="Cichocki N."/>
            <person name="Veneault-Fourrey C."/>
            <person name="LaButti K."/>
            <person name="Lindquist E.A."/>
            <person name="Lipzen A."/>
            <person name="Lundell T."/>
            <person name="Morin E."/>
            <person name="Murat C."/>
            <person name="Riley R."/>
            <person name="Ohm R."/>
            <person name="Sun H."/>
            <person name="Tunlid A."/>
            <person name="Henrissat B."/>
            <person name="Grigoriev I.V."/>
            <person name="Hibbett D.S."/>
            <person name="Martin F."/>
        </authorList>
    </citation>
    <scope>NUCLEOTIDE SEQUENCE [LARGE SCALE GENOMIC DNA]</scope>
    <source>
        <strain evidence="4">ATCC 200175</strain>
    </source>
</reference>
<name>A0A0C9TEM5_PAXIN</name>
<evidence type="ECO:0000256" key="1">
    <source>
        <dbReference type="SAM" id="MobiDB-lite"/>
    </source>
</evidence>
<dbReference type="EMBL" id="KN820818">
    <property type="protein sequence ID" value="KIJ05651.1"/>
    <property type="molecule type" value="Genomic_DNA"/>
</dbReference>
<feature type="compositionally biased region" description="Basic and acidic residues" evidence="1">
    <location>
        <begin position="21"/>
        <end position="31"/>
    </location>
</feature>
<gene>
    <name evidence="3" type="ORF">PAXINDRAFT_60969</name>
</gene>
<dbReference type="Proteomes" id="UP000053647">
    <property type="component" value="Unassembled WGS sequence"/>
</dbReference>
<feature type="non-terminal residue" evidence="3">
    <location>
        <position position="89"/>
    </location>
</feature>
<evidence type="ECO:0000313" key="4">
    <source>
        <dbReference type="Proteomes" id="UP000053647"/>
    </source>
</evidence>
<dbReference type="InterPro" id="IPR002156">
    <property type="entry name" value="RNaseH_domain"/>
</dbReference>
<reference evidence="3 4" key="1">
    <citation type="submission" date="2014-06" db="EMBL/GenBank/DDBJ databases">
        <authorList>
            <consortium name="DOE Joint Genome Institute"/>
            <person name="Kuo A."/>
            <person name="Kohler A."/>
            <person name="Nagy L.G."/>
            <person name="Floudas D."/>
            <person name="Copeland A."/>
            <person name="Barry K.W."/>
            <person name="Cichocki N."/>
            <person name="Veneault-Fourrey C."/>
            <person name="LaButti K."/>
            <person name="Lindquist E.A."/>
            <person name="Lipzen A."/>
            <person name="Lundell T."/>
            <person name="Morin E."/>
            <person name="Murat C."/>
            <person name="Sun H."/>
            <person name="Tunlid A."/>
            <person name="Henrissat B."/>
            <person name="Grigoriev I.V."/>
            <person name="Hibbett D.S."/>
            <person name="Martin F."/>
            <person name="Nordberg H.P."/>
            <person name="Cantor M.N."/>
            <person name="Hua S.X."/>
        </authorList>
    </citation>
    <scope>NUCLEOTIDE SEQUENCE [LARGE SCALE GENOMIC DNA]</scope>
    <source>
        <strain evidence="3 4">ATCC 200175</strain>
    </source>
</reference>
<dbReference type="PROSITE" id="PS50879">
    <property type="entry name" value="RNASE_H_1"/>
    <property type="match status" value="1"/>
</dbReference>
<accession>A0A0C9TEM5</accession>
<dbReference type="OrthoDB" id="3265515at2759"/>
<protein>
    <recommendedName>
        <fullName evidence="2">RNase H type-1 domain-containing protein</fullName>
    </recommendedName>
</protein>
<dbReference type="HOGENOM" id="CLU_164205_1_1_1"/>
<dbReference type="GO" id="GO:0004523">
    <property type="term" value="F:RNA-DNA hybrid ribonuclease activity"/>
    <property type="evidence" value="ECO:0007669"/>
    <property type="project" value="InterPro"/>
</dbReference>
<proteinExistence type="predicted"/>
<keyword evidence="4" id="KW-1185">Reference proteome</keyword>
<dbReference type="Gene3D" id="3.30.420.10">
    <property type="entry name" value="Ribonuclease H-like superfamily/Ribonuclease H"/>
    <property type="match status" value="1"/>
</dbReference>
<evidence type="ECO:0000259" key="2">
    <source>
        <dbReference type="PROSITE" id="PS50879"/>
    </source>
</evidence>
<organism evidence="3 4">
    <name type="scientific">Paxillus involutus ATCC 200175</name>
    <dbReference type="NCBI Taxonomy" id="664439"/>
    <lineage>
        <taxon>Eukaryota</taxon>
        <taxon>Fungi</taxon>
        <taxon>Dikarya</taxon>
        <taxon>Basidiomycota</taxon>
        <taxon>Agaricomycotina</taxon>
        <taxon>Agaricomycetes</taxon>
        <taxon>Agaricomycetidae</taxon>
        <taxon>Boletales</taxon>
        <taxon>Paxilineae</taxon>
        <taxon>Paxillaceae</taxon>
        <taxon>Paxillus</taxon>
    </lineage>
</organism>
<dbReference type="GO" id="GO:0003676">
    <property type="term" value="F:nucleic acid binding"/>
    <property type="evidence" value="ECO:0007669"/>
    <property type="project" value="InterPro"/>
</dbReference>
<evidence type="ECO:0000313" key="3">
    <source>
        <dbReference type="EMBL" id="KIJ05651.1"/>
    </source>
</evidence>
<dbReference type="InterPro" id="IPR036397">
    <property type="entry name" value="RNaseH_sf"/>
</dbReference>
<dbReference type="AlphaFoldDB" id="A0A0C9TEM5"/>
<feature type="region of interest" description="Disordered" evidence="1">
    <location>
        <begin position="1"/>
        <end position="39"/>
    </location>
</feature>
<feature type="domain" description="RNase H type-1" evidence="2">
    <location>
        <begin position="1"/>
        <end position="25"/>
    </location>
</feature>
<feature type="non-terminal residue" evidence="3">
    <location>
        <position position="1"/>
    </location>
</feature>